<dbReference type="Pfam" id="PF00015">
    <property type="entry name" value="MCPsignal"/>
    <property type="match status" value="1"/>
</dbReference>
<accession>A0A1G9BXZ9</accession>
<dbReference type="SMART" id="SM01358">
    <property type="entry name" value="HBM"/>
    <property type="match status" value="1"/>
</dbReference>
<protein>
    <submittedName>
        <fullName evidence="11">Methyl-accepting chemotaxis protein</fullName>
    </submittedName>
</protein>
<evidence type="ECO:0000256" key="7">
    <source>
        <dbReference type="SAM" id="MobiDB-lite"/>
    </source>
</evidence>
<dbReference type="Gene3D" id="1.10.287.950">
    <property type="entry name" value="Methyl-accepting chemotaxis protein"/>
    <property type="match status" value="1"/>
</dbReference>
<dbReference type="AlphaFoldDB" id="A0A1G9BXZ9"/>
<comment type="subcellular location">
    <subcellularLocation>
        <location evidence="1">Cell membrane</location>
    </subcellularLocation>
</comment>
<evidence type="ECO:0000256" key="3">
    <source>
        <dbReference type="ARBA" id="ARBA00023136"/>
    </source>
</evidence>
<dbReference type="InterPro" id="IPR003660">
    <property type="entry name" value="HAMP_dom"/>
</dbReference>
<feature type="domain" description="Methyl-accepting transducer" evidence="9">
    <location>
        <begin position="385"/>
        <end position="642"/>
    </location>
</feature>
<dbReference type="STRING" id="407036.SAMN05216243_3195"/>
<dbReference type="EMBL" id="FNFL01000006">
    <property type="protein sequence ID" value="SDK44280.1"/>
    <property type="molecule type" value="Genomic_DNA"/>
</dbReference>
<proteinExistence type="inferred from homology"/>
<keyword evidence="8" id="KW-1133">Transmembrane helix</keyword>
<organism evidence="11 12">
    <name type="scientific">Sediminibacillus albus</name>
    <dbReference type="NCBI Taxonomy" id="407036"/>
    <lineage>
        <taxon>Bacteria</taxon>
        <taxon>Bacillati</taxon>
        <taxon>Bacillota</taxon>
        <taxon>Bacilli</taxon>
        <taxon>Bacillales</taxon>
        <taxon>Bacillaceae</taxon>
        <taxon>Sediminibacillus</taxon>
    </lineage>
</organism>
<dbReference type="InterPro" id="IPR004089">
    <property type="entry name" value="MCPsignal_dom"/>
</dbReference>
<keyword evidence="3 8" id="KW-0472">Membrane</keyword>
<keyword evidence="4 6" id="KW-0807">Transducer</keyword>
<comment type="similarity">
    <text evidence="5">Belongs to the methyl-accepting chemotaxis (MCP) protein family.</text>
</comment>
<dbReference type="Proteomes" id="UP000198694">
    <property type="component" value="Unassembled WGS sequence"/>
</dbReference>
<evidence type="ECO:0000256" key="8">
    <source>
        <dbReference type="SAM" id="Phobius"/>
    </source>
</evidence>
<dbReference type="SMART" id="SM00283">
    <property type="entry name" value="MA"/>
    <property type="match status" value="1"/>
</dbReference>
<keyword evidence="2" id="KW-1003">Cell membrane</keyword>
<feature type="transmembrane region" description="Helical" evidence="8">
    <location>
        <begin position="21"/>
        <end position="42"/>
    </location>
</feature>
<evidence type="ECO:0000256" key="1">
    <source>
        <dbReference type="ARBA" id="ARBA00004236"/>
    </source>
</evidence>
<dbReference type="InterPro" id="IPR032255">
    <property type="entry name" value="HBM"/>
</dbReference>
<keyword evidence="12" id="KW-1185">Reference proteome</keyword>
<dbReference type="Gene3D" id="6.10.340.10">
    <property type="match status" value="1"/>
</dbReference>
<reference evidence="11 12" key="1">
    <citation type="submission" date="2016-10" db="EMBL/GenBank/DDBJ databases">
        <authorList>
            <person name="de Groot N.N."/>
        </authorList>
    </citation>
    <scope>NUCLEOTIDE SEQUENCE [LARGE SCALE GENOMIC DNA]</scope>
    <source>
        <strain evidence="11 12">CGMCC 1.6502</strain>
    </source>
</reference>
<dbReference type="PANTHER" id="PTHR32089">
    <property type="entry name" value="METHYL-ACCEPTING CHEMOTAXIS PROTEIN MCPB"/>
    <property type="match status" value="1"/>
</dbReference>
<feature type="transmembrane region" description="Helical" evidence="8">
    <location>
        <begin position="292"/>
        <end position="313"/>
    </location>
</feature>
<gene>
    <name evidence="11" type="ORF">SAMN05216243_3195</name>
</gene>
<feature type="compositionally biased region" description="Acidic residues" evidence="7">
    <location>
        <begin position="679"/>
        <end position="695"/>
    </location>
</feature>
<dbReference type="GO" id="GO:0005886">
    <property type="term" value="C:plasma membrane"/>
    <property type="evidence" value="ECO:0007669"/>
    <property type="project" value="UniProtKB-SubCell"/>
</dbReference>
<dbReference type="PROSITE" id="PS50885">
    <property type="entry name" value="HAMP"/>
    <property type="match status" value="1"/>
</dbReference>
<evidence type="ECO:0000256" key="5">
    <source>
        <dbReference type="ARBA" id="ARBA00029447"/>
    </source>
</evidence>
<sequence length="754" mass="82349">MPLKLRITKGGFFVRSIRNRVRLILILSIASILVLSAFAIYFSEKLAQWEEEKAAVQEALIHSDEIRYEMSLTRQKEQQFLASPSEGNAEEMEKAISTVESSANTFAESHKGYKSIAANFTAIAENASAYKKQMEPMVNMYRMVGFSKDEGLLKVITETFNEFDSLVQEIDDPQLNNALMEIKLLEQEYIESGNTEEAEAKLTNASRAFTDLIKESDLEEQETANISSGLLKYQQSLNTIANTQTQSLAITDSFSKVAEDVSAQVDEVKAEAESISSHISAEQEQAKKSMTILFATIGIAALLLMSVIGVLLVRSISKSIRTLKEGAQTIGEGDLAYRVPITTKDEMAELAHTFNLMAGKMEQSMLKVKNASRVLGDSSTNLAAVSQQSSAQTEEVNDAINQVAAGSQNQASRIDESTQLIEAVTDAISNTSGAAYEISDALSLAETEGNTGLETMKSLEGTSSSFIGLASHLSSEVKEAASQSKQITSIVSAIEEIADNTNLLALNAAIESARAGESGLGFAVVADEVRKLAERSKHEAQEIHQLVNRMHNQMNNLSAEAGKFDTYQQQQAEAVNQTKDAFHRIANHIYDMNGKINRVKDSITDVNGVNDDLREKLRQISIISEEAVATAEEVAASSETQAQSIEEVNQAAVDLQGLSQELAAEVSQFNLDEAHMEIEDSEESFEEEPSEEEDSYLNNDTLLSDHNEAAASLDSGPELEEPSDIEQGIPADQPDEDMEVLESNHSSTEETEDK</sequence>
<feature type="domain" description="HAMP" evidence="10">
    <location>
        <begin position="314"/>
        <end position="366"/>
    </location>
</feature>
<evidence type="ECO:0000313" key="12">
    <source>
        <dbReference type="Proteomes" id="UP000198694"/>
    </source>
</evidence>
<evidence type="ECO:0000256" key="4">
    <source>
        <dbReference type="ARBA" id="ARBA00023224"/>
    </source>
</evidence>
<evidence type="ECO:0000313" key="11">
    <source>
        <dbReference type="EMBL" id="SDK44280.1"/>
    </source>
</evidence>
<dbReference type="SUPFAM" id="SSF58104">
    <property type="entry name" value="Methyl-accepting chemotaxis protein (MCP) signaling domain"/>
    <property type="match status" value="1"/>
</dbReference>
<evidence type="ECO:0000256" key="6">
    <source>
        <dbReference type="PROSITE-ProRule" id="PRU00284"/>
    </source>
</evidence>
<evidence type="ECO:0000259" key="10">
    <source>
        <dbReference type="PROSITE" id="PS50885"/>
    </source>
</evidence>
<dbReference type="GO" id="GO:0007165">
    <property type="term" value="P:signal transduction"/>
    <property type="evidence" value="ECO:0007669"/>
    <property type="project" value="UniProtKB-KW"/>
</dbReference>
<evidence type="ECO:0000256" key="2">
    <source>
        <dbReference type="ARBA" id="ARBA00022475"/>
    </source>
</evidence>
<name>A0A1G9BXZ9_9BACI</name>
<dbReference type="SMART" id="SM00304">
    <property type="entry name" value="HAMP"/>
    <property type="match status" value="1"/>
</dbReference>
<dbReference type="PROSITE" id="PS50111">
    <property type="entry name" value="CHEMOTAXIS_TRANSDUC_2"/>
    <property type="match status" value="1"/>
</dbReference>
<dbReference type="OrthoDB" id="2954261at2"/>
<dbReference type="CDD" id="cd06225">
    <property type="entry name" value="HAMP"/>
    <property type="match status" value="1"/>
</dbReference>
<evidence type="ECO:0000259" key="9">
    <source>
        <dbReference type="PROSITE" id="PS50111"/>
    </source>
</evidence>
<dbReference type="Pfam" id="PF00672">
    <property type="entry name" value="HAMP"/>
    <property type="match status" value="1"/>
</dbReference>
<feature type="region of interest" description="Disordered" evidence="7">
    <location>
        <begin position="677"/>
        <end position="754"/>
    </location>
</feature>
<dbReference type="PANTHER" id="PTHR32089:SF112">
    <property type="entry name" value="LYSOZYME-LIKE PROTEIN-RELATED"/>
    <property type="match status" value="1"/>
</dbReference>
<keyword evidence="8" id="KW-0812">Transmembrane</keyword>